<dbReference type="GeneID" id="37271344"/>
<proteinExistence type="predicted"/>
<dbReference type="Proteomes" id="UP000245946">
    <property type="component" value="Unassembled WGS sequence"/>
</dbReference>
<name>A0A316ZLH9_9BASI</name>
<dbReference type="OrthoDB" id="74764at2759"/>
<evidence type="ECO:0000259" key="3">
    <source>
        <dbReference type="Pfam" id="PF09362"/>
    </source>
</evidence>
<feature type="compositionally biased region" description="Basic residues" evidence="1">
    <location>
        <begin position="358"/>
        <end position="375"/>
    </location>
</feature>
<dbReference type="AlphaFoldDB" id="A0A316ZLH9"/>
<gene>
    <name evidence="4" type="ORF">FA09DRAFT_335815</name>
</gene>
<feature type="domain" description="DUF1996" evidence="3">
    <location>
        <begin position="34"/>
        <end position="262"/>
    </location>
</feature>
<dbReference type="InterPro" id="IPR018535">
    <property type="entry name" value="DUF1996"/>
</dbReference>
<evidence type="ECO:0000313" key="5">
    <source>
        <dbReference type="Proteomes" id="UP000245946"/>
    </source>
</evidence>
<keyword evidence="2" id="KW-0732">Signal</keyword>
<dbReference type="EMBL" id="KZ819283">
    <property type="protein sequence ID" value="PWO01184.1"/>
    <property type="molecule type" value="Genomic_DNA"/>
</dbReference>
<dbReference type="PANTHER" id="PTHR43662">
    <property type="match status" value="1"/>
</dbReference>
<accession>A0A316ZLH9</accession>
<dbReference type="Pfam" id="PF09362">
    <property type="entry name" value="DUF1996"/>
    <property type="match status" value="1"/>
</dbReference>
<sequence>MRSALLCALALLLVPAARAFWIIGHQPLVTQRFDAIVSPGGISGHAHAFVGSGAIDGSSTRKSLRGAHAKGACTTTGLRADSSSYWAPQLYRYYRNGTFASVPLAFANTYYLPRDGPTQKKIVAFPPGLRMIGGNAMATAHETQFPAGAHPYSWVCLQTSGPSPQTDEIPHGPCPAGLRAQIIFPSCWDGKNLDSPDHTSHMSYPIGRPDGGDCPATHPVKVPVLFYEWVFAVGSGAGNGRWVLSNGDSVGYSFHGDFLEAWDTRVLQAAIDQCTGNLFGALEKCPPFVESGLDREAASRCTAPNLVHERAVGFNLKALPGCNVIKNGVHTGKGQPSAQCTTPPSFTTRKQDVANRKAQSRGKGVRTRMVHLRTE</sequence>
<protein>
    <recommendedName>
        <fullName evidence="3">DUF1996 domain-containing protein</fullName>
    </recommendedName>
</protein>
<feature type="signal peptide" evidence="2">
    <location>
        <begin position="1"/>
        <end position="19"/>
    </location>
</feature>
<evidence type="ECO:0000256" key="2">
    <source>
        <dbReference type="SAM" id="SignalP"/>
    </source>
</evidence>
<dbReference type="STRING" id="58919.A0A316ZLH9"/>
<reference evidence="4 5" key="1">
    <citation type="journal article" date="2018" name="Mol. Biol. Evol.">
        <title>Broad Genomic Sampling Reveals a Smut Pathogenic Ancestry of the Fungal Clade Ustilaginomycotina.</title>
        <authorList>
            <person name="Kijpornyongpan T."/>
            <person name="Mondo S.J."/>
            <person name="Barry K."/>
            <person name="Sandor L."/>
            <person name="Lee J."/>
            <person name="Lipzen A."/>
            <person name="Pangilinan J."/>
            <person name="LaButti K."/>
            <person name="Hainaut M."/>
            <person name="Henrissat B."/>
            <person name="Grigoriev I.V."/>
            <person name="Spatafora J.W."/>
            <person name="Aime M.C."/>
        </authorList>
    </citation>
    <scope>NUCLEOTIDE SEQUENCE [LARGE SCALE GENOMIC DNA]</scope>
    <source>
        <strain evidence="4 5">MCA 4186</strain>
    </source>
</reference>
<evidence type="ECO:0000256" key="1">
    <source>
        <dbReference type="SAM" id="MobiDB-lite"/>
    </source>
</evidence>
<feature type="compositionally biased region" description="Polar residues" evidence="1">
    <location>
        <begin position="334"/>
        <end position="348"/>
    </location>
</feature>
<dbReference type="RefSeq" id="XP_025601462.1">
    <property type="nucleotide sequence ID" value="XM_025743800.1"/>
</dbReference>
<dbReference type="PANTHER" id="PTHR43662:SF3">
    <property type="entry name" value="DOMAIN PROTEIN, PUTATIVE (AFU_ORTHOLOGUE AFUA_6G11970)-RELATED"/>
    <property type="match status" value="1"/>
</dbReference>
<keyword evidence="5" id="KW-1185">Reference proteome</keyword>
<evidence type="ECO:0000313" key="4">
    <source>
        <dbReference type="EMBL" id="PWO01184.1"/>
    </source>
</evidence>
<feature type="chain" id="PRO_5016375082" description="DUF1996 domain-containing protein" evidence="2">
    <location>
        <begin position="20"/>
        <end position="375"/>
    </location>
</feature>
<organism evidence="4 5">
    <name type="scientific">Tilletiopsis washingtonensis</name>
    <dbReference type="NCBI Taxonomy" id="58919"/>
    <lineage>
        <taxon>Eukaryota</taxon>
        <taxon>Fungi</taxon>
        <taxon>Dikarya</taxon>
        <taxon>Basidiomycota</taxon>
        <taxon>Ustilaginomycotina</taxon>
        <taxon>Exobasidiomycetes</taxon>
        <taxon>Entylomatales</taxon>
        <taxon>Entylomatales incertae sedis</taxon>
        <taxon>Tilletiopsis</taxon>
    </lineage>
</organism>
<feature type="region of interest" description="Disordered" evidence="1">
    <location>
        <begin position="332"/>
        <end position="375"/>
    </location>
</feature>